<organism evidence="2 3">
    <name type="scientific">Allomesorhizobium camelthorni</name>
    <dbReference type="NCBI Taxonomy" id="475069"/>
    <lineage>
        <taxon>Bacteria</taxon>
        <taxon>Pseudomonadati</taxon>
        <taxon>Pseudomonadota</taxon>
        <taxon>Alphaproteobacteria</taxon>
        <taxon>Hyphomicrobiales</taxon>
        <taxon>Phyllobacteriaceae</taxon>
        <taxon>Allomesorhizobium</taxon>
    </lineage>
</organism>
<keyword evidence="1" id="KW-0812">Transmembrane</keyword>
<protein>
    <recommendedName>
        <fullName evidence="4">DUF2182 domain-containing protein</fullName>
    </recommendedName>
</protein>
<feature type="transmembrane region" description="Helical" evidence="1">
    <location>
        <begin position="15"/>
        <end position="33"/>
    </location>
</feature>
<evidence type="ECO:0000313" key="3">
    <source>
        <dbReference type="Proteomes" id="UP001642900"/>
    </source>
</evidence>
<sequence length="45" mass="5054">MSETALEAVLRRDRAIVVATLAFLIALAWIYVLQLSWRKPSRPAG</sequence>
<dbReference type="AlphaFoldDB" id="A0A6G4W9C1"/>
<reference evidence="2 3" key="1">
    <citation type="submission" date="2020-02" db="EMBL/GenBank/DDBJ databases">
        <title>Genome sequence of strain CCNWXJ40-4.</title>
        <authorList>
            <person name="Gao J."/>
            <person name="Sun J."/>
        </authorList>
    </citation>
    <scope>NUCLEOTIDE SEQUENCE [LARGE SCALE GENOMIC DNA]</scope>
    <source>
        <strain evidence="2 3">CCNWXJ 40-4</strain>
    </source>
</reference>
<proteinExistence type="predicted"/>
<evidence type="ECO:0000313" key="2">
    <source>
        <dbReference type="EMBL" id="NGO50928.1"/>
    </source>
</evidence>
<dbReference type="RefSeq" id="WP_165025220.1">
    <property type="nucleotide sequence ID" value="NZ_JAAKZF010000005.1"/>
</dbReference>
<gene>
    <name evidence="2" type="ORF">G6N73_07000</name>
</gene>
<dbReference type="Proteomes" id="UP001642900">
    <property type="component" value="Unassembled WGS sequence"/>
</dbReference>
<dbReference type="EMBL" id="JAAKZF010000005">
    <property type="protein sequence ID" value="NGO50928.1"/>
    <property type="molecule type" value="Genomic_DNA"/>
</dbReference>
<evidence type="ECO:0000256" key="1">
    <source>
        <dbReference type="SAM" id="Phobius"/>
    </source>
</evidence>
<name>A0A6G4W9C1_9HYPH</name>
<comment type="caution">
    <text evidence="2">The sequence shown here is derived from an EMBL/GenBank/DDBJ whole genome shotgun (WGS) entry which is preliminary data.</text>
</comment>
<evidence type="ECO:0008006" key="4">
    <source>
        <dbReference type="Google" id="ProtNLM"/>
    </source>
</evidence>
<keyword evidence="1" id="KW-0472">Membrane</keyword>
<keyword evidence="1" id="KW-1133">Transmembrane helix</keyword>
<keyword evidence="3" id="KW-1185">Reference proteome</keyword>
<accession>A0A6G4W9C1</accession>